<sequence>MIKMFSTTKDELPDQFANYHIIIPFSMAGVLIAIIIACIILLLVLLTKRLHTITHLLMCNTSLASILYCIVQCINYIYLALIPWETHDTACRWRGYFGYMAIAAVVYSYLAQAVSRFLNCIISAKYHWAVLYKTHLILICIQWLTVLIIPLPTVLTKDIYYRPYSLCWVPIEYTLHVGYSVVAYYLIPAILIFIIYIYIYFRIKYLHLNVSTTTIRGRLNRDLEILYNIIILFVIYTVGAIPTLLYLITGIHVLYEIGIVSLTFTVAVEKVVTLLLDHDMRSIIILYFRRSMVQIQTAT</sequence>
<keyword evidence="4 7" id="KW-1133">Transmembrane helix</keyword>
<keyword evidence="5 7" id="KW-0472">Membrane</keyword>
<dbReference type="GO" id="GO:0004930">
    <property type="term" value="F:G protein-coupled receptor activity"/>
    <property type="evidence" value="ECO:0007669"/>
    <property type="project" value="InterPro"/>
</dbReference>
<dbReference type="GO" id="GO:0005886">
    <property type="term" value="C:plasma membrane"/>
    <property type="evidence" value="ECO:0007669"/>
    <property type="project" value="UniProtKB-SubCell"/>
</dbReference>
<dbReference type="PANTHER" id="PTHR24241">
    <property type="entry name" value="NEUROPEPTIDE RECEPTOR-RELATED G-PROTEIN COUPLED RECEPTOR"/>
    <property type="match status" value="1"/>
</dbReference>
<keyword evidence="3 7" id="KW-0812">Transmembrane</keyword>
<feature type="transmembrane region" description="Helical" evidence="7">
    <location>
        <begin position="254"/>
        <end position="276"/>
    </location>
</feature>
<feature type="transmembrane region" description="Helical" evidence="7">
    <location>
        <begin position="182"/>
        <end position="201"/>
    </location>
</feature>
<dbReference type="GO" id="GO:0042277">
    <property type="term" value="F:peptide binding"/>
    <property type="evidence" value="ECO:0007669"/>
    <property type="project" value="TreeGrafter"/>
</dbReference>
<evidence type="ECO:0000259" key="8">
    <source>
        <dbReference type="PROSITE" id="PS50262"/>
    </source>
</evidence>
<dbReference type="SUPFAM" id="SSF81321">
    <property type="entry name" value="Family A G protein-coupled receptor-like"/>
    <property type="match status" value="1"/>
</dbReference>
<dbReference type="PROSITE" id="PS50262">
    <property type="entry name" value="G_PROTEIN_RECEP_F1_2"/>
    <property type="match status" value="1"/>
</dbReference>
<evidence type="ECO:0000256" key="3">
    <source>
        <dbReference type="ARBA" id="ARBA00022692"/>
    </source>
</evidence>
<dbReference type="CDD" id="cd00637">
    <property type="entry name" value="7tm_classA_rhodopsin-like"/>
    <property type="match status" value="1"/>
</dbReference>
<feature type="transmembrane region" description="Helical" evidence="7">
    <location>
        <begin position="130"/>
        <end position="151"/>
    </location>
</feature>
<reference evidence="9" key="1">
    <citation type="submission" date="2021-02" db="EMBL/GenBank/DDBJ databases">
        <authorList>
            <person name="Nowell W R."/>
        </authorList>
    </citation>
    <scope>NUCLEOTIDE SEQUENCE</scope>
</reference>
<dbReference type="InterPro" id="IPR017452">
    <property type="entry name" value="GPCR_Rhodpsn_7TM"/>
</dbReference>
<dbReference type="AlphaFoldDB" id="A0A814G960"/>
<dbReference type="OrthoDB" id="10011928at2759"/>
<dbReference type="Gene3D" id="1.20.1070.10">
    <property type="entry name" value="Rhodopsin 7-helix transmembrane proteins"/>
    <property type="match status" value="1"/>
</dbReference>
<dbReference type="Proteomes" id="UP000663852">
    <property type="component" value="Unassembled WGS sequence"/>
</dbReference>
<organism evidence="9 10">
    <name type="scientific">Adineta ricciae</name>
    <name type="common">Rotifer</name>
    <dbReference type="NCBI Taxonomy" id="249248"/>
    <lineage>
        <taxon>Eukaryota</taxon>
        <taxon>Metazoa</taxon>
        <taxon>Spiralia</taxon>
        <taxon>Gnathifera</taxon>
        <taxon>Rotifera</taxon>
        <taxon>Eurotatoria</taxon>
        <taxon>Bdelloidea</taxon>
        <taxon>Adinetida</taxon>
        <taxon>Adinetidae</taxon>
        <taxon>Adineta</taxon>
    </lineage>
</organism>
<feature type="domain" description="G-protein coupled receptors family 1 profile" evidence="8">
    <location>
        <begin position="36"/>
        <end position="287"/>
    </location>
</feature>
<evidence type="ECO:0000256" key="7">
    <source>
        <dbReference type="SAM" id="Phobius"/>
    </source>
</evidence>
<feature type="transmembrane region" description="Helical" evidence="7">
    <location>
        <begin position="96"/>
        <end position="118"/>
    </location>
</feature>
<keyword evidence="2" id="KW-1003">Cell membrane</keyword>
<keyword evidence="6" id="KW-0675">Receptor</keyword>
<evidence type="ECO:0000313" key="10">
    <source>
        <dbReference type="Proteomes" id="UP000663852"/>
    </source>
</evidence>
<dbReference type="EMBL" id="CAJNOJ010000059">
    <property type="protein sequence ID" value="CAF0993541.1"/>
    <property type="molecule type" value="Genomic_DNA"/>
</dbReference>
<evidence type="ECO:0000313" key="9">
    <source>
        <dbReference type="EMBL" id="CAF0993541.1"/>
    </source>
</evidence>
<feature type="transmembrane region" description="Helical" evidence="7">
    <location>
        <begin position="20"/>
        <end position="46"/>
    </location>
</feature>
<accession>A0A814G960</accession>
<comment type="caution">
    <text evidence="9">The sequence shown here is derived from an EMBL/GenBank/DDBJ whole genome shotgun (WGS) entry which is preliminary data.</text>
</comment>
<dbReference type="PANTHER" id="PTHR24241:SF76">
    <property type="entry name" value="NEUROPEPTIDE SIFAMIDE RECEPTOR"/>
    <property type="match status" value="1"/>
</dbReference>
<feature type="transmembrane region" description="Helical" evidence="7">
    <location>
        <begin position="225"/>
        <end position="248"/>
    </location>
</feature>
<proteinExistence type="predicted"/>
<feature type="transmembrane region" description="Helical" evidence="7">
    <location>
        <begin position="66"/>
        <end position="84"/>
    </location>
</feature>
<dbReference type="GO" id="GO:0032870">
    <property type="term" value="P:cellular response to hormone stimulus"/>
    <property type="evidence" value="ECO:0007669"/>
    <property type="project" value="TreeGrafter"/>
</dbReference>
<protein>
    <recommendedName>
        <fullName evidence="8">G-protein coupled receptors family 1 profile domain-containing protein</fullName>
    </recommendedName>
</protein>
<comment type="subcellular location">
    <subcellularLocation>
        <location evidence="1">Cell membrane</location>
        <topology evidence="1">Multi-pass membrane protein</topology>
    </subcellularLocation>
</comment>
<dbReference type="Pfam" id="PF00001">
    <property type="entry name" value="7tm_1"/>
    <property type="match status" value="1"/>
</dbReference>
<evidence type="ECO:0000256" key="6">
    <source>
        <dbReference type="ARBA" id="ARBA00023170"/>
    </source>
</evidence>
<evidence type="ECO:0000256" key="5">
    <source>
        <dbReference type="ARBA" id="ARBA00023136"/>
    </source>
</evidence>
<evidence type="ECO:0000256" key="4">
    <source>
        <dbReference type="ARBA" id="ARBA00022989"/>
    </source>
</evidence>
<dbReference type="InterPro" id="IPR000276">
    <property type="entry name" value="GPCR_Rhodpsn"/>
</dbReference>
<evidence type="ECO:0000256" key="1">
    <source>
        <dbReference type="ARBA" id="ARBA00004651"/>
    </source>
</evidence>
<evidence type="ECO:0000256" key="2">
    <source>
        <dbReference type="ARBA" id="ARBA00022475"/>
    </source>
</evidence>
<gene>
    <name evidence="9" type="ORF">EDS130_LOCUS14518</name>
</gene>
<name>A0A814G960_ADIRI</name>